<protein>
    <recommendedName>
        <fullName evidence="6">Transposase IS4 family protein</fullName>
    </recommendedName>
</protein>
<dbReference type="KEGG" id="cep:Cri9333_0003"/>
<dbReference type="GO" id="GO:0006313">
    <property type="term" value="P:DNA transposition"/>
    <property type="evidence" value="ECO:0007669"/>
    <property type="project" value="InterPro"/>
</dbReference>
<dbReference type="Proteomes" id="UP000010472">
    <property type="component" value="Chromosome"/>
</dbReference>
<sequence length="470" mass="54631">MLRQKYTIDPRFSRLLKLSGLNNAELDEIDKILGDRQLYEYLESDLSKRYPKTKETGRNSTPVEVIFRLLVLKHLYQISYQEILNRVNENLVLRQFCRVYFNQLPSKSTLIRWANLIKAETLKQFNQRLTELATQLEVTQGEKVRTDGTVVSTNIHFPSDNSLLVDGVRVLNRHIQHARKLIIKQNIPTDHRLFQNRHRTAKIIARKIDDLSRTRTQAGSDKRKLLYQKLLDVASATLKQAQQVKAILHNAIGKDVNKLSKTFQLFINRVEQVINQTFRRIVGQEKVPSSEKIVSIFESHSDIICRGKQNVLVEFGHKVWLDEVDGGIISNYRVLKGNPHDTQQLPETIDQHLKQFGHPPKQISADRGVFSSLNENYAKSQGIKQIILPKPGYKSKERQIQEKKRSFYLGRCWHNGVEGRISFLKRCFGFQRCLYHCEEGFERWVGWGIVVHNFLMIGRTLIHKKSIACE</sequence>
<dbReference type="InterPro" id="IPR008490">
    <property type="entry name" value="Transposase_InsH_N"/>
</dbReference>
<dbReference type="GO" id="GO:0004803">
    <property type="term" value="F:transposase activity"/>
    <property type="evidence" value="ECO:0007669"/>
    <property type="project" value="InterPro"/>
</dbReference>
<evidence type="ECO:0000313" key="4">
    <source>
        <dbReference type="EMBL" id="AFZ15473.1"/>
    </source>
</evidence>
<gene>
    <name evidence="3" type="ORF">Cri9333_0003</name>
    <name evidence="4" type="ORF">Cri9333_4694</name>
</gene>
<dbReference type="GO" id="GO:0003677">
    <property type="term" value="F:DNA binding"/>
    <property type="evidence" value="ECO:0007669"/>
    <property type="project" value="InterPro"/>
</dbReference>
<proteinExistence type="predicted"/>
<dbReference type="PANTHER" id="PTHR33803:SF3">
    <property type="entry name" value="BLL1974 PROTEIN"/>
    <property type="match status" value="1"/>
</dbReference>
<dbReference type="PANTHER" id="PTHR33803">
    <property type="entry name" value="IS1478 TRANSPOSASE"/>
    <property type="match status" value="1"/>
</dbReference>
<dbReference type="InterPro" id="IPR002559">
    <property type="entry name" value="Transposase_11"/>
</dbReference>
<dbReference type="EMBL" id="CP003620">
    <property type="protein sequence ID" value="AFZ11011.1"/>
    <property type="molecule type" value="Genomic_DNA"/>
</dbReference>
<dbReference type="eggNOG" id="COG3039">
    <property type="taxonomic scope" value="Bacteria"/>
</dbReference>
<reference evidence="3 5" key="1">
    <citation type="submission" date="2012-06" db="EMBL/GenBank/DDBJ databases">
        <title>Finished chromosome of genome of Crinalium epipsammum PCC 9333.</title>
        <authorList>
            <consortium name="US DOE Joint Genome Institute"/>
            <person name="Gugger M."/>
            <person name="Coursin T."/>
            <person name="Rippka R."/>
            <person name="Tandeau De Marsac N."/>
            <person name="Huntemann M."/>
            <person name="Wei C.-L."/>
            <person name="Han J."/>
            <person name="Detter J.C."/>
            <person name="Han C."/>
            <person name="Tapia R."/>
            <person name="Davenport K."/>
            <person name="Daligault H."/>
            <person name="Erkkila T."/>
            <person name="Gu W."/>
            <person name="Munk A.C.C."/>
            <person name="Teshima H."/>
            <person name="Xu Y."/>
            <person name="Chain P."/>
            <person name="Chen A."/>
            <person name="Krypides N."/>
            <person name="Mavromatis K."/>
            <person name="Markowitz V."/>
            <person name="Szeto E."/>
            <person name="Ivanova N."/>
            <person name="Mikhailova N."/>
            <person name="Ovchinnikova G."/>
            <person name="Pagani I."/>
            <person name="Pati A."/>
            <person name="Goodwin L."/>
            <person name="Peters L."/>
            <person name="Pitluck S."/>
            <person name="Woyke T."/>
            <person name="Kerfeld C."/>
        </authorList>
    </citation>
    <scope>NUCLEOTIDE SEQUENCE [LARGE SCALE GENOMIC DNA]</scope>
    <source>
        <strain evidence="3 5">PCC 9333</strain>
    </source>
</reference>
<keyword evidence="5" id="KW-1185">Reference proteome</keyword>
<evidence type="ECO:0000313" key="5">
    <source>
        <dbReference type="Proteomes" id="UP000010472"/>
    </source>
</evidence>
<dbReference type="AlphaFoldDB" id="K9VSV3"/>
<dbReference type="Pfam" id="PF01609">
    <property type="entry name" value="DDE_Tnp_1"/>
    <property type="match status" value="1"/>
</dbReference>
<dbReference type="OrthoDB" id="9789070at2"/>
<evidence type="ECO:0000313" key="3">
    <source>
        <dbReference type="EMBL" id="AFZ11011.1"/>
    </source>
</evidence>
<feature type="domain" description="Transposase IS4-like" evidence="1">
    <location>
        <begin position="326"/>
        <end position="453"/>
    </location>
</feature>
<dbReference type="KEGG" id="cep:Cri9333_4694"/>
<evidence type="ECO:0000259" key="2">
    <source>
        <dbReference type="Pfam" id="PF05598"/>
    </source>
</evidence>
<organism evidence="3 5">
    <name type="scientific">Crinalium epipsammum PCC 9333</name>
    <dbReference type="NCBI Taxonomy" id="1173022"/>
    <lineage>
        <taxon>Bacteria</taxon>
        <taxon>Bacillati</taxon>
        <taxon>Cyanobacteriota</taxon>
        <taxon>Cyanophyceae</taxon>
        <taxon>Gomontiellales</taxon>
        <taxon>Gomontiellaceae</taxon>
        <taxon>Crinalium</taxon>
    </lineage>
</organism>
<dbReference type="NCBIfam" id="NF033593">
    <property type="entry name" value="transpos_ISNCY_1"/>
    <property type="match status" value="1"/>
</dbReference>
<name>K9VSV3_9CYAN</name>
<dbReference type="HOGENOM" id="CLU_581030_0_0_3"/>
<evidence type="ECO:0000259" key="1">
    <source>
        <dbReference type="Pfam" id="PF01609"/>
    </source>
</evidence>
<dbReference type="RefSeq" id="WP_015201155.1">
    <property type="nucleotide sequence ID" value="NC_019753.1"/>
</dbReference>
<evidence type="ECO:0008006" key="6">
    <source>
        <dbReference type="Google" id="ProtNLM"/>
    </source>
</evidence>
<accession>K9VSV3</accession>
<feature type="domain" description="Transposase InsH N-terminal" evidence="2">
    <location>
        <begin position="23"/>
        <end position="114"/>
    </location>
</feature>
<dbReference type="Pfam" id="PF05598">
    <property type="entry name" value="DUF772"/>
    <property type="match status" value="1"/>
</dbReference>
<dbReference type="EMBL" id="CP003620">
    <property type="protein sequence ID" value="AFZ15473.1"/>
    <property type="molecule type" value="Genomic_DNA"/>
</dbReference>